<evidence type="ECO:0000259" key="14">
    <source>
        <dbReference type="PROSITE" id="PS51918"/>
    </source>
</evidence>
<dbReference type="InterPro" id="IPR024177">
    <property type="entry name" value="Biotin_synthase"/>
</dbReference>
<evidence type="ECO:0000256" key="2">
    <source>
        <dbReference type="ARBA" id="ARBA00010765"/>
    </source>
</evidence>
<comment type="subunit">
    <text evidence="13">Homodimer.</text>
</comment>
<keyword evidence="5 13" id="KW-0808">Transferase</keyword>
<feature type="binding site" evidence="13">
    <location>
        <position position="123"/>
    </location>
    <ligand>
        <name>[2Fe-2S] cluster</name>
        <dbReference type="ChEBI" id="CHEBI:190135"/>
    </ligand>
</feature>
<evidence type="ECO:0000256" key="9">
    <source>
        <dbReference type="ARBA" id="ARBA00022756"/>
    </source>
</evidence>
<proteinExistence type="inferred from homology"/>
<reference evidence="15 16" key="1">
    <citation type="journal article" date="2021" name="Sci. Rep.">
        <title>The distribution of antibiotic resistance genes in chicken gut microbiota commensals.</title>
        <authorList>
            <person name="Juricova H."/>
            <person name="Matiasovicova J."/>
            <person name="Kubasova T."/>
            <person name="Cejkova D."/>
            <person name="Rychlik I."/>
        </authorList>
    </citation>
    <scope>NUCLEOTIDE SEQUENCE [LARGE SCALE GENOMIC DNA]</scope>
    <source>
        <strain evidence="15 16">An537</strain>
    </source>
</reference>
<comment type="caution">
    <text evidence="15">The sequence shown here is derived from an EMBL/GenBank/DDBJ whole genome shotgun (WGS) entry which is preliminary data.</text>
</comment>
<dbReference type="InterPro" id="IPR002684">
    <property type="entry name" value="Biotin_synth/BioAB"/>
</dbReference>
<evidence type="ECO:0000256" key="3">
    <source>
        <dbReference type="ARBA" id="ARBA00012236"/>
    </source>
</evidence>
<evidence type="ECO:0000256" key="7">
    <source>
        <dbReference type="ARBA" id="ARBA00022714"/>
    </source>
</evidence>
<dbReference type="PANTHER" id="PTHR22976">
    <property type="entry name" value="BIOTIN SYNTHASE"/>
    <property type="match status" value="1"/>
</dbReference>
<evidence type="ECO:0000256" key="12">
    <source>
        <dbReference type="ARBA" id="ARBA00051157"/>
    </source>
</evidence>
<name>A0ABS2GKC2_9FIRM</name>
<evidence type="ECO:0000256" key="6">
    <source>
        <dbReference type="ARBA" id="ARBA00022691"/>
    </source>
</evidence>
<dbReference type="SMART" id="SM00876">
    <property type="entry name" value="BATS"/>
    <property type="match status" value="1"/>
</dbReference>
<evidence type="ECO:0000313" key="16">
    <source>
        <dbReference type="Proteomes" id="UP000707138"/>
    </source>
</evidence>
<dbReference type="SFLD" id="SFLDS00029">
    <property type="entry name" value="Radical_SAM"/>
    <property type="match status" value="1"/>
</dbReference>
<comment type="cofactor">
    <cofactor evidence="13">
        <name>[2Fe-2S] cluster</name>
        <dbReference type="ChEBI" id="CHEBI:190135"/>
    </cofactor>
    <text evidence="13">Binds 1 [2Fe-2S] cluster. The cluster is coordinated with 3 cysteines and 1 arginine.</text>
</comment>
<comment type="pathway">
    <text evidence="1 13">Cofactor biosynthesis; biotin biosynthesis; biotin from 7,8-diaminononanoate: step 2/2.</text>
</comment>
<feature type="domain" description="Radical SAM core" evidence="14">
    <location>
        <begin position="61"/>
        <end position="291"/>
    </location>
</feature>
<evidence type="ECO:0000256" key="4">
    <source>
        <dbReference type="ARBA" id="ARBA00022485"/>
    </source>
</evidence>
<keyword evidence="8 13" id="KW-0479">Metal-binding</keyword>
<feature type="binding site" evidence="13">
    <location>
        <position position="86"/>
    </location>
    <ligand>
        <name>[4Fe-4S] cluster</name>
        <dbReference type="ChEBI" id="CHEBI:49883"/>
        <note>4Fe-4S-S-AdoMet</note>
    </ligand>
</feature>
<dbReference type="SMART" id="SM00729">
    <property type="entry name" value="Elp3"/>
    <property type="match status" value="1"/>
</dbReference>
<comment type="function">
    <text evidence="13">Catalyzes the conversion of dethiobiotin (DTB) to biotin by the insertion of a sulfur atom into dethiobiotin via a radical-based mechanism.</text>
</comment>
<keyword evidence="11 13" id="KW-0411">Iron-sulfur</keyword>
<dbReference type="InterPro" id="IPR058240">
    <property type="entry name" value="rSAM_sf"/>
</dbReference>
<dbReference type="EC" id="2.8.1.6" evidence="3 13"/>
<dbReference type="InterPro" id="IPR010722">
    <property type="entry name" value="BATS_dom"/>
</dbReference>
<keyword evidence="16" id="KW-1185">Reference proteome</keyword>
<dbReference type="PANTHER" id="PTHR22976:SF2">
    <property type="entry name" value="BIOTIN SYNTHASE, MITOCHONDRIAL"/>
    <property type="match status" value="1"/>
</dbReference>
<dbReference type="SFLD" id="SFLDG01278">
    <property type="entry name" value="biotin_synthase_like"/>
    <property type="match status" value="1"/>
</dbReference>
<keyword evidence="7 13" id="KW-0001">2Fe-2S</keyword>
<dbReference type="PROSITE" id="PS51918">
    <property type="entry name" value="RADICAL_SAM"/>
    <property type="match status" value="1"/>
</dbReference>
<evidence type="ECO:0000256" key="1">
    <source>
        <dbReference type="ARBA" id="ARBA00004942"/>
    </source>
</evidence>
<gene>
    <name evidence="13 15" type="primary">bioB</name>
    <name evidence="15" type="ORF">H6A01_09670</name>
</gene>
<keyword evidence="10 13" id="KW-0408">Iron</keyword>
<keyword evidence="4 13" id="KW-0004">4Fe-4S</keyword>
<dbReference type="InterPro" id="IPR006638">
    <property type="entry name" value="Elp3/MiaA/NifB-like_rSAM"/>
</dbReference>
<dbReference type="GO" id="GO:0004076">
    <property type="term" value="F:biotin synthase activity"/>
    <property type="evidence" value="ECO:0007669"/>
    <property type="project" value="UniProtKB-EC"/>
</dbReference>
<dbReference type="InterPro" id="IPR007197">
    <property type="entry name" value="rSAM"/>
</dbReference>
<dbReference type="PIRSF" id="PIRSF001619">
    <property type="entry name" value="Biotin_synth"/>
    <property type="match status" value="1"/>
</dbReference>
<evidence type="ECO:0000256" key="5">
    <source>
        <dbReference type="ARBA" id="ARBA00022679"/>
    </source>
</evidence>
<protein>
    <recommendedName>
        <fullName evidence="3 13">Biotin synthase</fullName>
        <ecNumber evidence="3 13">2.8.1.6</ecNumber>
    </recommendedName>
</protein>
<feature type="binding site" evidence="13">
    <location>
        <position position="79"/>
    </location>
    <ligand>
        <name>[4Fe-4S] cluster</name>
        <dbReference type="ChEBI" id="CHEBI:49883"/>
        <note>4Fe-4S-S-AdoMet</note>
    </ligand>
</feature>
<keyword evidence="6 13" id="KW-0949">S-adenosyl-L-methionine</keyword>
<sequence>MTTVTNQTTDNLSGYEQIIAYAQKVLDGGEITRKEAEELIHTSDEDTMILLAMADKIRQKFNGNEVDLCAIVNARSGKCPENCKFCAQSAHHDTGVTVYPFMDEEDIVAAAKKAKEAGAIRFSIVTSGRNTSNPKEFEQILSALKRIRKETGLEICCSLGLLTYEQAVQLKEIGVTRYHSNIETAPSHFPDICTTHEYKDKMSTIANAQKAGIRVCSGGIFGLNETLEQRVEMAFELKRLGIDSVPLNILNPIKNTPFEHNKPLAPLEILRTFAVFRFILPNAQIRTAGGREVNLRDLQALALTGGLNGIMVGGYLTTGGRSPLEDLRMLDDLRLSRTAPQV</sequence>
<dbReference type="Pfam" id="PF06968">
    <property type="entry name" value="BATS"/>
    <property type="match status" value="1"/>
</dbReference>
<comment type="catalytic activity">
    <reaction evidence="12 13">
        <text>(4R,5S)-dethiobiotin + (sulfur carrier)-SH + 2 reduced [2Fe-2S]-[ferredoxin] + 2 S-adenosyl-L-methionine = (sulfur carrier)-H + biotin + 2 5'-deoxyadenosine + 2 L-methionine + 2 oxidized [2Fe-2S]-[ferredoxin]</text>
        <dbReference type="Rhea" id="RHEA:22060"/>
        <dbReference type="Rhea" id="RHEA-COMP:10000"/>
        <dbReference type="Rhea" id="RHEA-COMP:10001"/>
        <dbReference type="Rhea" id="RHEA-COMP:14737"/>
        <dbReference type="Rhea" id="RHEA-COMP:14739"/>
        <dbReference type="ChEBI" id="CHEBI:17319"/>
        <dbReference type="ChEBI" id="CHEBI:29917"/>
        <dbReference type="ChEBI" id="CHEBI:33737"/>
        <dbReference type="ChEBI" id="CHEBI:33738"/>
        <dbReference type="ChEBI" id="CHEBI:57586"/>
        <dbReference type="ChEBI" id="CHEBI:57844"/>
        <dbReference type="ChEBI" id="CHEBI:59789"/>
        <dbReference type="ChEBI" id="CHEBI:64428"/>
        <dbReference type="ChEBI" id="CHEBI:149473"/>
        <dbReference type="EC" id="2.8.1.6"/>
    </reaction>
</comment>
<evidence type="ECO:0000256" key="10">
    <source>
        <dbReference type="ARBA" id="ARBA00023004"/>
    </source>
</evidence>
<evidence type="ECO:0000313" key="15">
    <source>
        <dbReference type="EMBL" id="MBM6913583.1"/>
    </source>
</evidence>
<feature type="binding site" evidence="13">
    <location>
        <position position="83"/>
    </location>
    <ligand>
        <name>[4Fe-4S] cluster</name>
        <dbReference type="ChEBI" id="CHEBI:49883"/>
        <note>4Fe-4S-S-AdoMet</note>
    </ligand>
</feature>
<dbReference type="CDD" id="cd01335">
    <property type="entry name" value="Radical_SAM"/>
    <property type="match status" value="1"/>
</dbReference>
<dbReference type="Pfam" id="PF04055">
    <property type="entry name" value="Radical_SAM"/>
    <property type="match status" value="1"/>
</dbReference>
<dbReference type="NCBIfam" id="TIGR00433">
    <property type="entry name" value="bioB"/>
    <property type="match status" value="1"/>
</dbReference>
<comment type="similarity">
    <text evidence="2 13">Belongs to the radical SAM superfamily. Biotin synthase family.</text>
</comment>
<dbReference type="SUPFAM" id="SSF102114">
    <property type="entry name" value="Radical SAM enzymes"/>
    <property type="match status" value="1"/>
</dbReference>
<accession>A0ABS2GKC2</accession>
<dbReference type="EMBL" id="JACJLA010000025">
    <property type="protein sequence ID" value="MBM6913583.1"/>
    <property type="molecule type" value="Genomic_DNA"/>
</dbReference>
<comment type="cofactor">
    <cofactor evidence="13">
        <name>[4Fe-4S] cluster</name>
        <dbReference type="ChEBI" id="CHEBI:49883"/>
    </cofactor>
    <text evidence="13">Binds 1 [4Fe-4S] cluster. The cluster is coordinated with 3 cysteines and an exchangeable S-adenosyl-L-methionine.</text>
</comment>
<evidence type="ECO:0000256" key="13">
    <source>
        <dbReference type="HAMAP-Rule" id="MF_01694"/>
    </source>
</evidence>
<dbReference type="SFLD" id="SFLDG01060">
    <property type="entry name" value="BATS_domain_containing"/>
    <property type="match status" value="1"/>
</dbReference>
<organism evidence="15 16">
    <name type="scientific">Veillonella magna</name>
    <dbReference type="NCBI Taxonomy" id="464322"/>
    <lineage>
        <taxon>Bacteria</taxon>
        <taxon>Bacillati</taxon>
        <taxon>Bacillota</taxon>
        <taxon>Negativicutes</taxon>
        <taxon>Veillonellales</taxon>
        <taxon>Veillonellaceae</taxon>
        <taxon>Veillonella</taxon>
    </lineage>
</organism>
<dbReference type="Proteomes" id="UP000707138">
    <property type="component" value="Unassembled WGS sequence"/>
</dbReference>
<dbReference type="InterPro" id="IPR013785">
    <property type="entry name" value="Aldolase_TIM"/>
</dbReference>
<dbReference type="HAMAP" id="MF_01694">
    <property type="entry name" value="BioB"/>
    <property type="match status" value="1"/>
</dbReference>
<feature type="binding site" evidence="13">
    <location>
        <position position="156"/>
    </location>
    <ligand>
        <name>[2Fe-2S] cluster</name>
        <dbReference type="ChEBI" id="CHEBI:190135"/>
    </ligand>
</feature>
<dbReference type="RefSeq" id="WP_205088442.1">
    <property type="nucleotide sequence ID" value="NZ_JACJLA010000025.1"/>
</dbReference>
<keyword evidence="9 13" id="KW-0093">Biotin biosynthesis</keyword>
<evidence type="ECO:0000256" key="11">
    <source>
        <dbReference type="ARBA" id="ARBA00023014"/>
    </source>
</evidence>
<evidence type="ECO:0000256" key="8">
    <source>
        <dbReference type="ARBA" id="ARBA00022723"/>
    </source>
</evidence>
<feature type="binding site" evidence="13">
    <location>
        <position position="216"/>
    </location>
    <ligand>
        <name>[2Fe-2S] cluster</name>
        <dbReference type="ChEBI" id="CHEBI:190135"/>
    </ligand>
</feature>
<feature type="binding site" evidence="13">
    <location>
        <position position="286"/>
    </location>
    <ligand>
        <name>[2Fe-2S] cluster</name>
        <dbReference type="ChEBI" id="CHEBI:190135"/>
    </ligand>
</feature>
<dbReference type="Gene3D" id="3.20.20.70">
    <property type="entry name" value="Aldolase class I"/>
    <property type="match status" value="1"/>
</dbReference>